<feature type="region of interest" description="Disordered" evidence="1">
    <location>
        <begin position="1"/>
        <end position="25"/>
    </location>
</feature>
<dbReference type="RefSeq" id="WP_147751427.1">
    <property type="nucleotide sequence ID" value="NZ_BPQG01000036.1"/>
</dbReference>
<dbReference type="Proteomes" id="UP001055117">
    <property type="component" value="Unassembled WGS sequence"/>
</dbReference>
<evidence type="ECO:0000313" key="3">
    <source>
        <dbReference type="Proteomes" id="UP001055117"/>
    </source>
</evidence>
<evidence type="ECO:0000256" key="1">
    <source>
        <dbReference type="SAM" id="MobiDB-lite"/>
    </source>
</evidence>
<name>A0ABQ4QIQ8_9HYPH</name>
<keyword evidence="3" id="KW-1185">Reference proteome</keyword>
<dbReference type="EMBL" id="BPQG01000036">
    <property type="protein sequence ID" value="GJD44710.1"/>
    <property type="molecule type" value="Genomic_DNA"/>
</dbReference>
<proteinExistence type="predicted"/>
<organism evidence="2 3">
    <name type="scientific">Methylobacterium cerastii</name>
    <dbReference type="NCBI Taxonomy" id="932741"/>
    <lineage>
        <taxon>Bacteria</taxon>
        <taxon>Pseudomonadati</taxon>
        <taxon>Pseudomonadota</taxon>
        <taxon>Alphaproteobacteria</taxon>
        <taxon>Hyphomicrobiales</taxon>
        <taxon>Methylobacteriaceae</taxon>
        <taxon>Methylobacterium</taxon>
    </lineage>
</organism>
<reference evidence="2 3" key="1">
    <citation type="journal article" date="2021" name="Front. Microbiol.">
        <title>Comprehensive Comparative Genomics and Phenotyping of Methylobacterium Species.</title>
        <authorList>
            <person name="Alessa O."/>
            <person name="Ogura Y."/>
            <person name="Fujitani Y."/>
            <person name="Takami H."/>
            <person name="Hayashi T."/>
            <person name="Sahin N."/>
            <person name="Tani A."/>
        </authorList>
    </citation>
    <scope>NUCLEOTIDE SEQUENCE [LARGE SCALE GENOMIC DNA]</scope>
    <source>
        <strain evidence="2 3">DSM 23679</strain>
    </source>
</reference>
<sequence>MTKPSHSAKLRVNDPQARTEAEMAQDPDAVAGRAIVEARVALCTRDEQAAFWAAVRRCFGGPAPEATA</sequence>
<gene>
    <name evidence="2" type="ORF">AFCDBAGC_2577</name>
</gene>
<comment type="caution">
    <text evidence="2">The sequence shown here is derived from an EMBL/GenBank/DDBJ whole genome shotgun (WGS) entry which is preliminary data.</text>
</comment>
<protein>
    <submittedName>
        <fullName evidence="2">Uncharacterized protein</fullName>
    </submittedName>
</protein>
<evidence type="ECO:0000313" key="2">
    <source>
        <dbReference type="EMBL" id="GJD44710.1"/>
    </source>
</evidence>
<accession>A0ABQ4QIQ8</accession>